<comment type="caution">
    <text evidence="2">The sequence shown here is derived from an EMBL/GenBank/DDBJ whole genome shotgun (WGS) entry which is preliminary data.</text>
</comment>
<gene>
    <name evidence="2" type="ORF">EZS27_005568</name>
    <name evidence="1" type="ORF">EZS27_006468</name>
</gene>
<dbReference type="Pfam" id="PF19268">
    <property type="entry name" value="CIS_TMP"/>
    <property type="match status" value="2"/>
</dbReference>
<evidence type="ECO:0000313" key="1">
    <source>
        <dbReference type="EMBL" id="KAA6345988.1"/>
    </source>
</evidence>
<accession>A0A5J4SL36</accession>
<dbReference type="EMBL" id="SNRY01000112">
    <property type="protein sequence ID" value="KAA6346934.1"/>
    <property type="molecule type" value="Genomic_DNA"/>
</dbReference>
<sequence length="935" mass="109682">MNRIDTVKFLFEMQNEDFARELYARWDRFFALNFERVADEVLAQREIPGKQIEIHHLELDLGTLTEENFDEQFSRILKERLEDALVACLYGEDEKTAVSCLSDEEQAFLLLRYFLLHGSLPWNAEQRHKNISKLFLSVLQANPKQLTDFLRHYGHYTSLQERLVYQLADSELEQGIRLLTTAESTFICSYVRMLKSRYRHLKKSALTETGHRHAVWKVVYAYVLTNRSSYFNKKTFIADTILQLSARYNTSYASLLKMLVSGKEAFAETLAAPPELLLILSELEEEMNQKEVRNIFLDVTKFYQHVSAMLKKGLQADSDVITKEMLITVLANVDSCKSFVTLLEEEEIIRLVPIVAPAESELVINYARSLDKQKDRGRLQGKAGEEFTKLKWIIIFPLLLERKGTAFNQKYFVAKVLRKITAHYNLSVMELLEYFMQQQDLFRLNAVLFQLLTALYEEARQQQAVSHAPPNTKIHLREKIQSEKELTDREKQQLIRILNGNLAERYAFISQLKEEELHGIINYFIPEEKEFIVNYAAALDRQPQHGALQGKAGREFKYLKWVFIFNVITRWGGSEFSRLYFVAGVLRKIAAHYNLKYAELLFYFRAETERLQLPKQLDEVLGILFEKEKQDMVSQLAHIAQKDDHRHLLETLYPAEKGFLISLIQTLEQFRRMAWANVSEQDFKRKSWELIFSLLMESNGKAFDKKLFAAEMIKKLATFYYREAKEIYAWLHQAIEKDKNALSPELKEIVERMHDARNEKTEIPEETPDTHSYIDNAGIALLLPYLPRLFSLLELTEAGTFKDRDAQVRAMFLIQYIVFEKTEFPEYEMTLNKILTGFKTGIPIPHELELTEKEKETALTMMKSIMKHWEKLKNTSIAGLREGFLQRQGKLEVEDDFYILTVEEKSYDMLLDTVPWGFKTIKYTWMDKTLRVRWR</sequence>
<name>A0A5J4SL36_9ZZZZ</name>
<dbReference type="EMBL" id="SNRY01000147">
    <property type="protein sequence ID" value="KAA6345988.1"/>
    <property type="molecule type" value="Genomic_DNA"/>
</dbReference>
<protein>
    <submittedName>
        <fullName evidence="2">Uncharacterized protein</fullName>
    </submittedName>
</protein>
<dbReference type="InterPro" id="IPR045538">
    <property type="entry name" value="CIS_TMP"/>
</dbReference>
<proteinExistence type="predicted"/>
<dbReference type="AlphaFoldDB" id="A0A5J4SL36"/>
<organism evidence="2">
    <name type="scientific">termite gut metagenome</name>
    <dbReference type="NCBI Taxonomy" id="433724"/>
    <lineage>
        <taxon>unclassified sequences</taxon>
        <taxon>metagenomes</taxon>
        <taxon>organismal metagenomes</taxon>
    </lineage>
</organism>
<reference evidence="2" key="1">
    <citation type="submission" date="2019-03" db="EMBL/GenBank/DDBJ databases">
        <title>Single cell metagenomics reveals metabolic interactions within the superorganism composed of flagellate Streblomastix strix and complex community of Bacteroidetes bacteria on its surface.</title>
        <authorList>
            <person name="Treitli S.C."/>
            <person name="Kolisko M."/>
            <person name="Husnik F."/>
            <person name="Keeling P."/>
            <person name="Hampl V."/>
        </authorList>
    </citation>
    <scope>NUCLEOTIDE SEQUENCE</scope>
    <source>
        <strain evidence="2">STM</strain>
    </source>
</reference>
<evidence type="ECO:0000313" key="2">
    <source>
        <dbReference type="EMBL" id="KAA6346934.1"/>
    </source>
</evidence>